<dbReference type="InterPro" id="IPR004045">
    <property type="entry name" value="Glutathione_S-Trfase_N"/>
</dbReference>
<dbReference type="InterPro" id="IPR004046">
    <property type="entry name" value="GST_C"/>
</dbReference>
<dbReference type="Pfam" id="PF14497">
    <property type="entry name" value="GST_C_3"/>
    <property type="match status" value="1"/>
</dbReference>
<keyword evidence="8" id="KW-1185">Reference proteome</keyword>
<dbReference type="PROSITE" id="PS50405">
    <property type="entry name" value="GST_CTER"/>
    <property type="match status" value="1"/>
</dbReference>
<dbReference type="InterPro" id="IPR036282">
    <property type="entry name" value="Glutathione-S-Trfase_C_sf"/>
</dbReference>
<dbReference type="SFLD" id="SFLDS00019">
    <property type="entry name" value="Glutathione_Transferase_(cytos"/>
    <property type="match status" value="1"/>
</dbReference>
<evidence type="ECO:0000313" key="7">
    <source>
        <dbReference type="EMBL" id="CAL4123372.1"/>
    </source>
</evidence>
<dbReference type="PROSITE" id="PS50404">
    <property type="entry name" value="GST_NTER"/>
    <property type="match status" value="1"/>
</dbReference>
<dbReference type="SUPFAM" id="SSF52833">
    <property type="entry name" value="Thioredoxin-like"/>
    <property type="match status" value="1"/>
</dbReference>
<dbReference type="InterPro" id="IPR050213">
    <property type="entry name" value="GST_superfamily"/>
</dbReference>
<dbReference type="EMBL" id="CAXKWB010021711">
    <property type="protein sequence ID" value="CAL4123372.1"/>
    <property type="molecule type" value="Genomic_DNA"/>
</dbReference>
<comment type="catalytic activity">
    <reaction evidence="4">
        <text>RX + glutathione = an S-substituted glutathione + a halide anion + H(+)</text>
        <dbReference type="Rhea" id="RHEA:16437"/>
        <dbReference type="ChEBI" id="CHEBI:15378"/>
        <dbReference type="ChEBI" id="CHEBI:16042"/>
        <dbReference type="ChEBI" id="CHEBI:17792"/>
        <dbReference type="ChEBI" id="CHEBI:57925"/>
        <dbReference type="ChEBI" id="CHEBI:90779"/>
        <dbReference type="EC" id="2.5.1.18"/>
    </reaction>
</comment>
<evidence type="ECO:0000259" key="6">
    <source>
        <dbReference type="PROSITE" id="PS50405"/>
    </source>
</evidence>
<feature type="non-terminal residue" evidence="7">
    <location>
        <position position="221"/>
    </location>
</feature>
<accession>A0AAV2RG01</accession>
<keyword evidence="2" id="KW-0808">Transferase</keyword>
<dbReference type="PANTHER" id="PTHR11571">
    <property type="entry name" value="GLUTATHIONE S-TRANSFERASE"/>
    <property type="match status" value="1"/>
</dbReference>
<evidence type="ECO:0000256" key="2">
    <source>
        <dbReference type="ARBA" id="ARBA00022679"/>
    </source>
</evidence>
<evidence type="ECO:0000256" key="1">
    <source>
        <dbReference type="ARBA" id="ARBA00012452"/>
    </source>
</evidence>
<reference evidence="7 8" key="1">
    <citation type="submission" date="2024-05" db="EMBL/GenBank/DDBJ databases">
        <authorList>
            <person name="Wallberg A."/>
        </authorList>
    </citation>
    <scope>NUCLEOTIDE SEQUENCE [LARGE SCALE GENOMIC DNA]</scope>
</reference>
<protein>
    <recommendedName>
        <fullName evidence="1">glutathione transferase</fullName>
        <ecNumber evidence="1">2.5.1.18</ecNumber>
    </recommendedName>
</protein>
<dbReference type="GO" id="GO:0006749">
    <property type="term" value="P:glutathione metabolic process"/>
    <property type="evidence" value="ECO:0007669"/>
    <property type="project" value="TreeGrafter"/>
</dbReference>
<evidence type="ECO:0000313" key="8">
    <source>
        <dbReference type="Proteomes" id="UP001497623"/>
    </source>
</evidence>
<gene>
    <name evidence="7" type="ORF">MNOR_LOCUS24038</name>
</gene>
<dbReference type="InterPro" id="IPR010987">
    <property type="entry name" value="Glutathione-S-Trfase_C-like"/>
</dbReference>
<sequence>MSKFKLTYFNAYGRTEISRWCLAYGGIPYTDERIDIDKWPQLKKELISRGQAGNMPILTVDNRQLQESLAIARYIAKMAGLVPKDPLEAAVVDAWADDKASKIMNLHYRNYIPMIEFLPKTIDPSGPEFAEQRQNMKGDFGQTVIYPVLRRLELQLQDKEWLTSHGVSWADLYISQQFGYMRSYFPDLLDEYPSVQTLVDQVRNIDSIKKWISTRPHTNMF</sequence>
<feature type="domain" description="GST N-terminal" evidence="5">
    <location>
        <begin position="2"/>
        <end position="83"/>
    </location>
</feature>
<dbReference type="InterPro" id="IPR036249">
    <property type="entry name" value="Thioredoxin-like_sf"/>
</dbReference>
<dbReference type="SFLD" id="SFLDG00363">
    <property type="entry name" value="AMPS_(cytGST):_Alpha-__Mu-__Pi"/>
    <property type="match status" value="1"/>
</dbReference>
<name>A0AAV2RG01_MEGNR</name>
<dbReference type="GO" id="GO:0004364">
    <property type="term" value="F:glutathione transferase activity"/>
    <property type="evidence" value="ECO:0007669"/>
    <property type="project" value="UniProtKB-EC"/>
</dbReference>
<evidence type="ECO:0000259" key="5">
    <source>
        <dbReference type="PROSITE" id="PS50404"/>
    </source>
</evidence>
<organism evidence="7 8">
    <name type="scientific">Meganyctiphanes norvegica</name>
    <name type="common">Northern krill</name>
    <name type="synonym">Thysanopoda norvegica</name>
    <dbReference type="NCBI Taxonomy" id="48144"/>
    <lineage>
        <taxon>Eukaryota</taxon>
        <taxon>Metazoa</taxon>
        <taxon>Ecdysozoa</taxon>
        <taxon>Arthropoda</taxon>
        <taxon>Crustacea</taxon>
        <taxon>Multicrustacea</taxon>
        <taxon>Malacostraca</taxon>
        <taxon>Eumalacostraca</taxon>
        <taxon>Eucarida</taxon>
        <taxon>Euphausiacea</taxon>
        <taxon>Euphausiidae</taxon>
        <taxon>Meganyctiphanes</taxon>
    </lineage>
</organism>
<dbReference type="CDD" id="cd03039">
    <property type="entry name" value="GST_N_Sigma_like"/>
    <property type="match status" value="1"/>
</dbReference>
<dbReference type="Gene3D" id="1.20.1050.130">
    <property type="match status" value="1"/>
</dbReference>
<dbReference type="AlphaFoldDB" id="A0AAV2RG01"/>
<comment type="similarity">
    <text evidence="3">Belongs to the GST superfamily. Sigma family.</text>
</comment>
<dbReference type="InterPro" id="IPR040079">
    <property type="entry name" value="Glutathione_S-Trfase"/>
</dbReference>
<comment type="caution">
    <text evidence="7">The sequence shown here is derived from an EMBL/GenBank/DDBJ whole genome shotgun (WGS) entry which is preliminary data.</text>
</comment>
<dbReference type="SFLD" id="SFLDG01205">
    <property type="entry name" value="AMPS.1"/>
    <property type="match status" value="1"/>
</dbReference>
<dbReference type="Pfam" id="PF02798">
    <property type="entry name" value="GST_N"/>
    <property type="match status" value="1"/>
</dbReference>
<evidence type="ECO:0000256" key="4">
    <source>
        <dbReference type="ARBA" id="ARBA00047960"/>
    </source>
</evidence>
<feature type="domain" description="GST C-terminal" evidence="6">
    <location>
        <begin position="85"/>
        <end position="220"/>
    </location>
</feature>
<proteinExistence type="inferred from homology"/>
<evidence type="ECO:0000256" key="3">
    <source>
        <dbReference type="ARBA" id="ARBA00038317"/>
    </source>
</evidence>
<dbReference type="Proteomes" id="UP001497623">
    <property type="component" value="Unassembled WGS sequence"/>
</dbReference>
<dbReference type="EC" id="2.5.1.18" evidence="1"/>
<dbReference type="SUPFAM" id="SSF47616">
    <property type="entry name" value="GST C-terminal domain-like"/>
    <property type="match status" value="1"/>
</dbReference>
<dbReference type="PANTHER" id="PTHR11571:SF224">
    <property type="entry name" value="HEMATOPOIETIC PROSTAGLANDIN D SYNTHASE"/>
    <property type="match status" value="1"/>
</dbReference>